<evidence type="ECO:0000256" key="17">
    <source>
        <dbReference type="PIRNR" id="PIRNR000641"/>
    </source>
</evidence>
<evidence type="ECO:0000256" key="1">
    <source>
        <dbReference type="ARBA" id="ARBA00004167"/>
    </source>
</evidence>
<dbReference type="Gene3D" id="2.90.10.10">
    <property type="entry name" value="Bulb-type lectin domain"/>
    <property type="match status" value="1"/>
</dbReference>
<dbReference type="InterPro" id="IPR017441">
    <property type="entry name" value="Protein_kinase_ATP_BS"/>
</dbReference>
<protein>
    <recommendedName>
        <fullName evidence="17">Receptor-like serine/threonine-protein kinase</fullName>
        <ecNumber evidence="17">2.7.11.1</ecNumber>
    </recommendedName>
</protein>
<evidence type="ECO:0000256" key="11">
    <source>
        <dbReference type="ARBA" id="ARBA00023136"/>
    </source>
</evidence>
<dbReference type="PIRSF" id="PIRSF000641">
    <property type="entry name" value="SRK"/>
    <property type="match status" value="1"/>
</dbReference>
<dbReference type="InterPro" id="IPR000858">
    <property type="entry name" value="S_locus_glycoprot_dom"/>
</dbReference>
<evidence type="ECO:0000256" key="20">
    <source>
        <dbReference type="SAM" id="Phobius"/>
    </source>
</evidence>
<dbReference type="PROSITE" id="PS50927">
    <property type="entry name" value="BULB_LECTIN"/>
    <property type="match status" value="1"/>
</dbReference>
<evidence type="ECO:0000259" key="22">
    <source>
        <dbReference type="PROSITE" id="PS50011"/>
    </source>
</evidence>
<dbReference type="OrthoDB" id="1910145at2759"/>
<keyword evidence="6 21" id="KW-0732">Signal</keyword>
<dbReference type="Pfam" id="PF01453">
    <property type="entry name" value="B_lectin"/>
    <property type="match status" value="1"/>
</dbReference>
<evidence type="ECO:0000256" key="19">
    <source>
        <dbReference type="SAM" id="MobiDB-lite"/>
    </source>
</evidence>
<dbReference type="EMBL" id="CM035425">
    <property type="protein sequence ID" value="KAH7332016.1"/>
    <property type="molecule type" value="Genomic_DNA"/>
</dbReference>
<dbReference type="Pfam" id="PF00069">
    <property type="entry name" value="Pkinase"/>
    <property type="match status" value="1"/>
</dbReference>
<proteinExistence type="inferred from homology"/>
<evidence type="ECO:0000256" key="6">
    <source>
        <dbReference type="ARBA" id="ARBA00022729"/>
    </source>
</evidence>
<dbReference type="PROSITE" id="PS01186">
    <property type="entry name" value="EGF_2"/>
    <property type="match status" value="1"/>
</dbReference>
<comment type="catalytic activity">
    <reaction evidence="15 17">
        <text>L-threonyl-[protein] + ATP = O-phospho-L-threonyl-[protein] + ADP + H(+)</text>
        <dbReference type="Rhea" id="RHEA:46608"/>
        <dbReference type="Rhea" id="RHEA-COMP:11060"/>
        <dbReference type="Rhea" id="RHEA-COMP:11605"/>
        <dbReference type="ChEBI" id="CHEBI:15378"/>
        <dbReference type="ChEBI" id="CHEBI:30013"/>
        <dbReference type="ChEBI" id="CHEBI:30616"/>
        <dbReference type="ChEBI" id="CHEBI:61977"/>
        <dbReference type="ChEBI" id="CHEBI:456216"/>
        <dbReference type="EC" id="2.7.11.1"/>
    </reaction>
</comment>
<dbReference type="GO" id="GO:0005524">
    <property type="term" value="F:ATP binding"/>
    <property type="evidence" value="ECO:0007669"/>
    <property type="project" value="UniProtKB-UniRule"/>
</dbReference>
<gene>
    <name evidence="24" type="ORF">KP509_20G064000</name>
</gene>
<keyword evidence="2 17" id="KW-0723">Serine/threonine-protein kinase</keyword>
<dbReference type="InterPro" id="IPR000719">
    <property type="entry name" value="Prot_kinase_dom"/>
</dbReference>
<evidence type="ECO:0000313" key="24">
    <source>
        <dbReference type="EMBL" id="KAH7332016.1"/>
    </source>
</evidence>
<keyword evidence="13" id="KW-0675">Receptor</keyword>
<feature type="chain" id="PRO_5035863651" description="Receptor-like serine/threonine-protein kinase" evidence="21">
    <location>
        <begin position="25"/>
        <end position="858"/>
    </location>
</feature>
<dbReference type="SMART" id="SM00220">
    <property type="entry name" value="S_TKc"/>
    <property type="match status" value="1"/>
</dbReference>
<evidence type="ECO:0000256" key="15">
    <source>
        <dbReference type="ARBA" id="ARBA00047899"/>
    </source>
</evidence>
<evidence type="ECO:0000256" key="4">
    <source>
        <dbReference type="ARBA" id="ARBA00022679"/>
    </source>
</evidence>
<evidence type="ECO:0000256" key="3">
    <source>
        <dbReference type="ARBA" id="ARBA00022536"/>
    </source>
</evidence>
<evidence type="ECO:0000256" key="16">
    <source>
        <dbReference type="ARBA" id="ARBA00048679"/>
    </source>
</evidence>
<dbReference type="Proteomes" id="UP000825935">
    <property type="component" value="Chromosome 20"/>
</dbReference>
<dbReference type="FunFam" id="3.30.200.20:FF:000178">
    <property type="entry name" value="serine/threonine-protein kinase PBS1-like"/>
    <property type="match status" value="1"/>
</dbReference>
<dbReference type="PROSITE" id="PS00107">
    <property type="entry name" value="PROTEIN_KINASE_ATP"/>
    <property type="match status" value="1"/>
</dbReference>
<keyword evidence="25" id="KW-1185">Reference proteome</keyword>
<feature type="signal peptide" evidence="21">
    <location>
        <begin position="1"/>
        <end position="24"/>
    </location>
</feature>
<dbReference type="InterPro" id="IPR001480">
    <property type="entry name" value="Bulb-type_lectin_dom"/>
</dbReference>
<feature type="binding site" evidence="18">
    <location>
        <position position="526"/>
    </location>
    <ligand>
        <name>ATP</name>
        <dbReference type="ChEBI" id="CHEBI:30616"/>
    </ligand>
</feature>
<keyword evidence="7 17" id="KW-0547">Nucleotide-binding</keyword>
<dbReference type="PANTHER" id="PTHR47976:SF115">
    <property type="entry name" value="RECEPTOR-LIKE SERINE_THREONINE-PROTEIN KINASE"/>
    <property type="match status" value="1"/>
</dbReference>
<comment type="catalytic activity">
    <reaction evidence="16 17">
        <text>L-seryl-[protein] + ATP = O-phospho-L-seryl-[protein] + ADP + H(+)</text>
        <dbReference type="Rhea" id="RHEA:17989"/>
        <dbReference type="Rhea" id="RHEA-COMP:9863"/>
        <dbReference type="Rhea" id="RHEA-COMP:11604"/>
        <dbReference type="ChEBI" id="CHEBI:15378"/>
        <dbReference type="ChEBI" id="CHEBI:29999"/>
        <dbReference type="ChEBI" id="CHEBI:30616"/>
        <dbReference type="ChEBI" id="CHEBI:83421"/>
        <dbReference type="ChEBI" id="CHEBI:456216"/>
        <dbReference type="EC" id="2.7.11.1"/>
    </reaction>
</comment>
<dbReference type="SUPFAM" id="SSF51110">
    <property type="entry name" value="alpha-D-mannose-specific plant lectins"/>
    <property type="match status" value="1"/>
</dbReference>
<evidence type="ECO:0000256" key="14">
    <source>
        <dbReference type="ARBA" id="ARBA00023180"/>
    </source>
</evidence>
<dbReference type="Gene3D" id="1.10.510.10">
    <property type="entry name" value="Transferase(Phosphotransferase) domain 1"/>
    <property type="match status" value="1"/>
</dbReference>
<dbReference type="GO" id="GO:0048544">
    <property type="term" value="P:recognition of pollen"/>
    <property type="evidence" value="ECO:0007669"/>
    <property type="project" value="InterPro"/>
</dbReference>
<comment type="caution">
    <text evidence="24">The sequence shown here is derived from an EMBL/GenBank/DDBJ whole genome shotgun (WGS) entry which is preliminary data.</text>
</comment>
<keyword evidence="11 20" id="KW-0472">Membrane</keyword>
<evidence type="ECO:0000256" key="5">
    <source>
        <dbReference type="ARBA" id="ARBA00022692"/>
    </source>
</evidence>
<dbReference type="PROSITE" id="PS00108">
    <property type="entry name" value="PROTEIN_KINASE_ST"/>
    <property type="match status" value="1"/>
</dbReference>
<evidence type="ECO:0000256" key="2">
    <source>
        <dbReference type="ARBA" id="ARBA00022527"/>
    </source>
</evidence>
<dbReference type="Pfam" id="PF00024">
    <property type="entry name" value="PAN_1"/>
    <property type="match status" value="1"/>
</dbReference>
<evidence type="ECO:0000256" key="9">
    <source>
        <dbReference type="ARBA" id="ARBA00022840"/>
    </source>
</evidence>
<evidence type="ECO:0000256" key="21">
    <source>
        <dbReference type="SAM" id="SignalP"/>
    </source>
</evidence>
<dbReference type="InterPro" id="IPR000742">
    <property type="entry name" value="EGF"/>
</dbReference>
<keyword evidence="3" id="KW-0245">EGF-like domain</keyword>
<keyword evidence="9 17" id="KW-0067">ATP-binding</keyword>
<evidence type="ECO:0000256" key="8">
    <source>
        <dbReference type="ARBA" id="ARBA00022777"/>
    </source>
</evidence>
<comment type="subcellular location">
    <subcellularLocation>
        <location evidence="1">Membrane</location>
        <topology evidence="1">Single-pass membrane protein</topology>
    </subcellularLocation>
</comment>
<dbReference type="SMART" id="SM00108">
    <property type="entry name" value="B_lectin"/>
    <property type="match status" value="1"/>
</dbReference>
<evidence type="ECO:0000256" key="12">
    <source>
        <dbReference type="ARBA" id="ARBA00023157"/>
    </source>
</evidence>
<keyword evidence="14" id="KW-0325">Glycoprotein</keyword>
<keyword evidence="5 20" id="KW-0812">Transmembrane</keyword>
<keyword evidence="8 17" id="KW-0418">Kinase</keyword>
<dbReference type="InterPro" id="IPR051343">
    <property type="entry name" value="G-type_lectin_kinases/EP1-like"/>
</dbReference>
<dbReference type="EC" id="2.7.11.1" evidence="17"/>
<dbReference type="OMA" id="MIWAAND"/>
<dbReference type="PANTHER" id="PTHR47976">
    <property type="entry name" value="G-TYPE LECTIN S-RECEPTOR-LIKE SERINE/THREONINE-PROTEIN KINASE SD2-5"/>
    <property type="match status" value="1"/>
</dbReference>
<dbReference type="InterPro" id="IPR008271">
    <property type="entry name" value="Ser/Thr_kinase_AS"/>
</dbReference>
<dbReference type="PROSITE" id="PS50011">
    <property type="entry name" value="PROTEIN_KINASE_DOM"/>
    <property type="match status" value="1"/>
</dbReference>
<accession>A0A8T2SFT8</accession>
<dbReference type="InterPro" id="IPR003609">
    <property type="entry name" value="Pan_app"/>
</dbReference>
<dbReference type="GO" id="GO:0004674">
    <property type="term" value="F:protein serine/threonine kinase activity"/>
    <property type="evidence" value="ECO:0007669"/>
    <property type="project" value="UniProtKB-KW"/>
</dbReference>
<dbReference type="InterPro" id="IPR011009">
    <property type="entry name" value="Kinase-like_dom_sf"/>
</dbReference>
<keyword evidence="4 17" id="KW-0808">Transferase</keyword>
<evidence type="ECO:0000256" key="18">
    <source>
        <dbReference type="PROSITE-ProRule" id="PRU10141"/>
    </source>
</evidence>
<feature type="region of interest" description="Disordered" evidence="19">
    <location>
        <begin position="731"/>
        <end position="750"/>
    </location>
</feature>
<name>A0A8T2SFT8_CERRI</name>
<comment type="similarity">
    <text evidence="17">Belongs to the protein kinase superfamily. Ser/Thr protein kinase family.</text>
</comment>
<dbReference type="Gene3D" id="3.30.200.20">
    <property type="entry name" value="Phosphorylase Kinase, domain 1"/>
    <property type="match status" value="1"/>
</dbReference>
<sequence length="858" mass="93187">MANLTSISVISFLLSILHLVPCLADNGHQSSAPLKSYLPAEGDSNSVTLVSPNGMFQLIVLTWSSPSGRYCMAGVNNVKVGEHPMIWAANDAEPFHLSPTQSCRFYLSEKGDLLLQYDADKSAWHTGTGGTGVSNLTLLDNGNLVLFTDRGSVAWQSFEQKRIFHMISGMNFTSNMVMSSATDFAGATSSINVPGNYAMQLLDQSGLALITKDSVPPFVYWRSSIAGLSAGSKAQSSYVTLDNDGFVFHDNSSKFIGKIAPSRPIATNFSSTIKVALLDPDSADLLAFYRANGTWENFFNSSISRCANPTRCGNFSLCNATSEECMCPHGFLQNGADCKLDIESESALFTCGGTPSVESYKFLAINVSFSSQLASVSVGSVENCKLLCAKECDCKVALFDPDTGSCSTFSSLRTVTKREESKQLMLLKVGIVGASSHRYAIIIGTSCSVIAALLTACIVIAVLRKKRKEKALDDEGFLQELPRLPTRYTYKELHAVTNGFAIKLGEGGFGEVYQGTLVSGTKVAVKMLQTTSKHSFAQFRSEVASIGIASHMNLVTLLGFCHSAEGKLLVYEYMTMGSLDRWLFGEGHKLGWGRRCKIAMDAARGLAYLHHECGQKVVHCDIKPENILLDDNFNAKIGDFGLAKLIEQDRQSFNMTTLKGTRGYLAPEWLQDAVITPRSDVYSFGVVLLELVTGHRCLEGNAGYLPTMAFRIVSESASASSMEVSLPWLASGERSRGDDSGETQPPPQPMCLRVVESCGSKMGALFDRRLSQDADMALASVQRMIFIALWCVQPDPTVRPPMNVVLQMLEGTLHVPPPLLQQTTRSMNSSSGFTSETTDTGTIESQPLIWSHPNTCLD</sequence>
<dbReference type="SUPFAM" id="SSF56112">
    <property type="entry name" value="Protein kinase-like (PK-like)"/>
    <property type="match status" value="1"/>
</dbReference>
<keyword evidence="10 20" id="KW-1133">Transmembrane helix</keyword>
<dbReference type="InterPro" id="IPR036426">
    <property type="entry name" value="Bulb-type_lectin_dom_sf"/>
</dbReference>
<feature type="transmembrane region" description="Helical" evidence="20">
    <location>
        <begin position="439"/>
        <end position="463"/>
    </location>
</feature>
<evidence type="ECO:0000313" key="25">
    <source>
        <dbReference type="Proteomes" id="UP000825935"/>
    </source>
</evidence>
<dbReference type="AlphaFoldDB" id="A0A8T2SFT8"/>
<feature type="domain" description="Bulb-type lectin" evidence="23">
    <location>
        <begin position="34"/>
        <end position="159"/>
    </location>
</feature>
<evidence type="ECO:0000256" key="10">
    <source>
        <dbReference type="ARBA" id="ARBA00022989"/>
    </source>
</evidence>
<dbReference type="InterPro" id="IPR024171">
    <property type="entry name" value="SRK-like_kinase"/>
</dbReference>
<keyword evidence="12" id="KW-1015">Disulfide bond</keyword>
<evidence type="ECO:0000259" key="23">
    <source>
        <dbReference type="PROSITE" id="PS50927"/>
    </source>
</evidence>
<evidence type="ECO:0000256" key="13">
    <source>
        <dbReference type="ARBA" id="ARBA00023170"/>
    </source>
</evidence>
<evidence type="ECO:0000256" key="7">
    <source>
        <dbReference type="ARBA" id="ARBA00022741"/>
    </source>
</evidence>
<reference evidence="24" key="1">
    <citation type="submission" date="2021-08" db="EMBL/GenBank/DDBJ databases">
        <title>WGS assembly of Ceratopteris richardii.</title>
        <authorList>
            <person name="Marchant D.B."/>
            <person name="Chen G."/>
            <person name="Jenkins J."/>
            <person name="Shu S."/>
            <person name="Leebens-Mack J."/>
            <person name="Grimwood J."/>
            <person name="Schmutz J."/>
            <person name="Soltis P."/>
            <person name="Soltis D."/>
            <person name="Chen Z.-H."/>
        </authorList>
    </citation>
    <scope>NUCLEOTIDE SEQUENCE</scope>
    <source>
        <strain evidence="24">Whitten #5841</strain>
        <tissue evidence="24">Leaf</tissue>
    </source>
</reference>
<feature type="domain" description="Protein kinase" evidence="22">
    <location>
        <begin position="498"/>
        <end position="820"/>
    </location>
</feature>
<dbReference type="GO" id="GO:0016020">
    <property type="term" value="C:membrane"/>
    <property type="evidence" value="ECO:0007669"/>
    <property type="project" value="UniProtKB-SubCell"/>
</dbReference>
<dbReference type="Pfam" id="PF00954">
    <property type="entry name" value="S_locus_glycop"/>
    <property type="match status" value="1"/>
</dbReference>
<organism evidence="24 25">
    <name type="scientific">Ceratopteris richardii</name>
    <name type="common">Triangle waterfern</name>
    <dbReference type="NCBI Taxonomy" id="49495"/>
    <lineage>
        <taxon>Eukaryota</taxon>
        <taxon>Viridiplantae</taxon>
        <taxon>Streptophyta</taxon>
        <taxon>Embryophyta</taxon>
        <taxon>Tracheophyta</taxon>
        <taxon>Polypodiopsida</taxon>
        <taxon>Polypodiidae</taxon>
        <taxon>Polypodiales</taxon>
        <taxon>Pteridineae</taxon>
        <taxon>Pteridaceae</taxon>
        <taxon>Parkerioideae</taxon>
        <taxon>Ceratopteris</taxon>
    </lineage>
</organism>